<dbReference type="KEGG" id="dsc:ABOD76_04955"/>
<sequence length="319" mass="33856">MYGQGHRGSAPLDGWAGYGAAVCLVLAVLLAIRRVTTRTVDQGALGLASALVLAQLGAAFTRHQLPTPHLYFSCVFVGMAAYAVLPVRLALLYGAGLLALLLGLQVQAGGGNLTLLVDTAITLVLIGHISVFGQHITAERTESGVHETLALSDPLTGAANRRAVYPLLEQRHTPPDTRGRSAVILLDIDHFKRVNDEFGHLVGDEILQQLTRTLQQTFGGHGTVARWGGEEFLVVLQGVPRDQLADLGERCCAAVRKGPQPLPWPLTVSCGVAHAAEAASVQGWVALADCRLYHAKQQGRDQAATEDTVTTGLGDPPRP</sequence>
<dbReference type="RefSeq" id="WP_350242011.1">
    <property type="nucleotide sequence ID" value="NZ_CP158298.1"/>
</dbReference>
<keyword evidence="1" id="KW-0472">Membrane</keyword>
<dbReference type="AlphaFoldDB" id="A0AAU7U7K1"/>
<dbReference type="InterPro" id="IPR000160">
    <property type="entry name" value="GGDEF_dom"/>
</dbReference>
<dbReference type="GO" id="GO:1902201">
    <property type="term" value="P:negative regulation of bacterial-type flagellum-dependent cell motility"/>
    <property type="evidence" value="ECO:0007669"/>
    <property type="project" value="TreeGrafter"/>
</dbReference>
<organism evidence="3">
    <name type="scientific">Deinococcus sonorensis KR-87</name>
    <dbReference type="NCBI Taxonomy" id="694439"/>
    <lineage>
        <taxon>Bacteria</taxon>
        <taxon>Thermotogati</taxon>
        <taxon>Deinococcota</taxon>
        <taxon>Deinococci</taxon>
        <taxon>Deinococcales</taxon>
        <taxon>Deinococcaceae</taxon>
        <taxon>Deinococcus</taxon>
    </lineage>
</organism>
<geneLocation type="plasmid" evidence="3">
    <name>pDson03</name>
</geneLocation>
<reference evidence="3" key="1">
    <citation type="submission" date="2024-06" db="EMBL/GenBank/DDBJ databases">
        <title>Draft Genome Sequence of Deinococcus sonorensis Type Strain KR-87, a Biofilm Producing Representative of the Genus Deinococcus.</title>
        <authorList>
            <person name="Boren L.S."/>
            <person name="Grosso R.A."/>
            <person name="Hugenberg-Cox A.N."/>
            <person name="Hill J.T.E."/>
            <person name="Albert C.M."/>
            <person name="Tuohy J.M."/>
        </authorList>
    </citation>
    <scope>NUCLEOTIDE SEQUENCE</scope>
    <source>
        <strain evidence="3">KR-87</strain>
        <plasmid evidence="3">pDson03</plasmid>
    </source>
</reference>
<feature type="transmembrane region" description="Helical" evidence="1">
    <location>
        <begin position="44"/>
        <end position="62"/>
    </location>
</feature>
<dbReference type="EC" id="2.7.7.65" evidence="3"/>
<keyword evidence="1" id="KW-0812">Transmembrane</keyword>
<feature type="transmembrane region" description="Helical" evidence="1">
    <location>
        <begin position="15"/>
        <end position="32"/>
    </location>
</feature>
<keyword evidence="3" id="KW-0614">Plasmid</keyword>
<dbReference type="SUPFAM" id="SSF55073">
    <property type="entry name" value="Nucleotide cyclase"/>
    <property type="match status" value="1"/>
</dbReference>
<dbReference type="Pfam" id="PF00990">
    <property type="entry name" value="GGDEF"/>
    <property type="match status" value="1"/>
</dbReference>
<feature type="domain" description="GGDEF" evidence="2">
    <location>
        <begin position="179"/>
        <end position="308"/>
    </location>
</feature>
<accession>A0AAU7U7K1</accession>
<evidence type="ECO:0000256" key="1">
    <source>
        <dbReference type="SAM" id="Phobius"/>
    </source>
</evidence>
<feature type="transmembrane region" description="Helical" evidence="1">
    <location>
        <begin position="113"/>
        <end position="133"/>
    </location>
</feature>
<dbReference type="GO" id="GO:0043709">
    <property type="term" value="P:cell adhesion involved in single-species biofilm formation"/>
    <property type="evidence" value="ECO:0007669"/>
    <property type="project" value="TreeGrafter"/>
</dbReference>
<proteinExistence type="predicted"/>
<gene>
    <name evidence="3" type="ORF">ABOD76_04955</name>
</gene>
<protein>
    <submittedName>
        <fullName evidence="3">GGDEF domain-containing protein</fullName>
        <ecNumber evidence="3">2.7.7.65</ecNumber>
    </submittedName>
</protein>
<dbReference type="Gene3D" id="3.30.70.270">
    <property type="match status" value="1"/>
</dbReference>
<dbReference type="CDD" id="cd01949">
    <property type="entry name" value="GGDEF"/>
    <property type="match status" value="1"/>
</dbReference>
<keyword evidence="1" id="KW-1133">Transmembrane helix</keyword>
<dbReference type="SMART" id="SM00267">
    <property type="entry name" value="GGDEF"/>
    <property type="match status" value="1"/>
</dbReference>
<dbReference type="PANTHER" id="PTHR45138">
    <property type="entry name" value="REGULATORY COMPONENTS OF SENSORY TRANSDUCTION SYSTEM"/>
    <property type="match status" value="1"/>
</dbReference>
<name>A0AAU7U7K1_9DEIO</name>
<keyword evidence="3" id="KW-0808">Transferase</keyword>
<keyword evidence="3" id="KW-0548">Nucleotidyltransferase</keyword>
<dbReference type="GO" id="GO:0005886">
    <property type="term" value="C:plasma membrane"/>
    <property type="evidence" value="ECO:0007669"/>
    <property type="project" value="TreeGrafter"/>
</dbReference>
<dbReference type="InterPro" id="IPR043128">
    <property type="entry name" value="Rev_trsase/Diguanyl_cyclase"/>
</dbReference>
<dbReference type="EMBL" id="CP158298">
    <property type="protein sequence ID" value="XBV84038.1"/>
    <property type="molecule type" value="Genomic_DNA"/>
</dbReference>
<dbReference type="PROSITE" id="PS50887">
    <property type="entry name" value="GGDEF"/>
    <property type="match status" value="1"/>
</dbReference>
<dbReference type="InterPro" id="IPR029787">
    <property type="entry name" value="Nucleotide_cyclase"/>
</dbReference>
<dbReference type="NCBIfam" id="TIGR00254">
    <property type="entry name" value="GGDEF"/>
    <property type="match status" value="1"/>
</dbReference>
<dbReference type="InterPro" id="IPR050469">
    <property type="entry name" value="Diguanylate_Cyclase"/>
</dbReference>
<dbReference type="FunFam" id="3.30.70.270:FF:000001">
    <property type="entry name" value="Diguanylate cyclase domain protein"/>
    <property type="match status" value="1"/>
</dbReference>
<evidence type="ECO:0000259" key="2">
    <source>
        <dbReference type="PROSITE" id="PS50887"/>
    </source>
</evidence>
<dbReference type="PANTHER" id="PTHR45138:SF9">
    <property type="entry name" value="DIGUANYLATE CYCLASE DGCM-RELATED"/>
    <property type="match status" value="1"/>
</dbReference>
<evidence type="ECO:0000313" key="3">
    <source>
        <dbReference type="EMBL" id="XBV84038.1"/>
    </source>
</evidence>
<feature type="transmembrane region" description="Helical" evidence="1">
    <location>
        <begin position="90"/>
        <end position="107"/>
    </location>
</feature>
<dbReference type="GO" id="GO:0052621">
    <property type="term" value="F:diguanylate cyclase activity"/>
    <property type="evidence" value="ECO:0007669"/>
    <property type="project" value="UniProtKB-EC"/>
</dbReference>